<protein>
    <submittedName>
        <fullName evidence="2">Uncharacterized protein</fullName>
    </submittedName>
</protein>
<feature type="region of interest" description="Disordered" evidence="1">
    <location>
        <begin position="45"/>
        <end position="100"/>
    </location>
</feature>
<accession>A0AA39DC60</accession>
<evidence type="ECO:0000256" key="1">
    <source>
        <dbReference type="SAM" id="MobiDB-lite"/>
    </source>
</evidence>
<dbReference type="AlphaFoldDB" id="A0AA39DC60"/>
<proteinExistence type="predicted"/>
<feature type="region of interest" description="Disordered" evidence="1">
    <location>
        <begin position="1"/>
        <end position="22"/>
    </location>
</feature>
<reference evidence="2 3" key="1">
    <citation type="journal article" date="2023" name="BMC Biotechnol.">
        <title>Vitis rotundifolia cv Carlos genome sequencing.</title>
        <authorList>
            <person name="Huff M."/>
            <person name="Hulse-Kemp A."/>
            <person name="Scheffler B."/>
            <person name="Youngblood R."/>
            <person name="Simpson S."/>
            <person name="Babiker E."/>
            <person name="Staton M."/>
        </authorList>
    </citation>
    <scope>NUCLEOTIDE SEQUENCE [LARGE SCALE GENOMIC DNA]</scope>
    <source>
        <tissue evidence="2">Leaf</tissue>
    </source>
</reference>
<keyword evidence="3" id="KW-1185">Reference proteome</keyword>
<dbReference type="Proteomes" id="UP001168098">
    <property type="component" value="Unassembled WGS sequence"/>
</dbReference>
<organism evidence="2 3">
    <name type="scientific">Vitis rotundifolia</name>
    <name type="common">Muscadine grape</name>
    <dbReference type="NCBI Taxonomy" id="103349"/>
    <lineage>
        <taxon>Eukaryota</taxon>
        <taxon>Viridiplantae</taxon>
        <taxon>Streptophyta</taxon>
        <taxon>Embryophyta</taxon>
        <taxon>Tracheophyta</taxon>
        <taxon>Spermatophyta</taxon>
        <taxon>Magnoliopsida</taxon>
        <taxon>eudicotyledons</taxon>
        <taxon>Gunneridae</taxon>
        <taxon>Pentapetalae</taxon>
        <taxon>rosids</taxon>
        <taxon>Vitales</taxon>
        <taxon>Vitaceae</taxon>
        <taxon>Viteae</taxon>
        <taxon>Vitis</taxon>
    </lineage>
</organism>
<evidence type="ECO:0000313" key="2">
    <source>
        <dbReference type="EMBL" id="KAJ9678369.1"/>
    </source>
</evidence>
<gene>
    <name evidence="2" type="ORF">PVL29_020518</name>
</gene>
<evidence type="ECO:0000313" key="3">
    <source>
        <dbReference type="Proteomes" id="UP001168098"/>
    </source>
</evidence>
<dbReference type="EMBL" id="JARBHA010000016">
    <property type="protein sequence ID" value="KAJ9678369.1"/>
    <property type="molecule type" value="Genomic_DNA"/>
</dbReference>
<sequence length="100" mass="11456">MSTHSRSRSSAISGEGYFDWHDNLERRQQENERKLRHENEVLWIQASSSSPSSNRRSRSLRAHPGLNEEVTYPENMDSPPNEYGARLGARPPVNSQYTNG</sequence>
<comment type="caution">
    <text evidence="2">The sequence shown here is derived from an EMBL/GenBank/DDBJ whole genome shotgun (WGS) entry which is preliminary data.</text>
</comment>
<name>A0AA39DC60_VITRO</name>